<protein>
    <submittedName>
        <fullName evidence="1">Uncharacterized protein</fullName>
    </submittedName>
</protein>
<dbReference type="EMBL" id="CAMPGE010024573">
    <property type="protein sequence ID" value="CAI2382400.1"/>
    <property type="molecule type" value="Genomic_DNA"/>
</dbReference>
<gene>
    <name evidence="1" type="ORF">ECRASSUSDP1_LOCUS23873</name>
</gene>
<accession>A0AAD2D7A4</accession>
<comment type="caution">
    <text evidence="1">The sequence shown here is derived from an EMBL/GenBank/DDBJ whole genome shotgun (WGS) entry which is preliminary data.</text>
</comment>
<proteinExistence type="predicted"/>
<evidence type="ECO:0000313" key="2">
    <source>
        <dbReference type="Proteomes" id="UP001295684"/>
    </source>
</evidence>
<organism evidence="1 2">
    <name type="scientific">Euplotes crassus</name>
    <dbReference type="NCBI Taxonomy" id="5936"/>
    <lineage>
        <taxon>Eukaryota</taxon>
        <taxon>Sar</taxon>
        <taxon>Alveolata</taxon>
        <taxon>Ciliophora</taxon>
        <taxon>Intramacronucleata</taxon>
        <taxon>Spirotrichea</taxon>
        <taxon>Hypotrichia</taxon>
        <taxon>Euplotida</taxon>
        <taxon>Euplotidae</taxon>
        <taxon>Moneuplotes</taxon>
    </lineage>
</organism>
<name>A0AAD2D7A4_EUPCR</name>
<keyword evidence="2" id="KW-1185">Reference proteome</keyword>
<dbReference type="Proteomes" id="UP001295684">
    <property type="component" value="Unassembled WGS sequence"/>
</dbReference>
<sequence length="72" mass="8294">MCILIISNFNLNLPICSCYDLLCVMNNFKSIKRCSCFGFYLIFPSCDFSQAISICLYVAESSHHHFLLIFLN</sequence>
<reference evidence="1" key="1">
    <citation type="submission" date="2023-07" db="EMBL/GenBank/DDBJ databases">
        <authorList>
            <consortium name="AG Swart"/>
            <person name="Singh M."/>
            <person name="Singh A."/>
            <person name="Seah K."/>
            <person name="Emmerich C."/>
        </authorList>
    </citation>
    <scope>NUCLEOTIDE SEQUENCE</scope>
    <source>
        <strain evidence="1">DP1</strain>
    </source>
</reference>
<evidence type="ECO:0000313" key="1">
    <source>
        <dbReference type="EMBL" id="CAI2382400.1"/>
    </source>
</evidence>
<dbReference type="AlphaFoldDB" id="A0AAD2D7A4"/>